<dbReference type="Pfam" id="PF01694">
    <property type="entry name" value="Rhomboid"/>
    <property type="match status" value="1"/>
</dbReference>
<dbReference type="GO" id="GO:0016020">
    <property type="term" value="C:membrane"/>
    <property type="evidence" value="ECO:0007669"/>
    <property type="project" value="UniProtKB-SubCell"/>
</dbReference>
<dbReference type="EMBL" id="CAADEX010000141">
    <property type="protein sequence ID" value="VFJ64819.1"/>
    <property type="molecule type" value="Genomic_DNA"/>
</dbReference>
<evidence type="ECO:0000256" key="5">
    <source>
        <dbReference type="ARBA" id="ARBA00022801"/>
    </source>
</evidence>
<dbReference type="AlphaFoldDB" id="A0A450TCX3"/>
<dbReference type="InterPro" id="IPR022764">
    <property type="entry name" value="Peptidase_S54_rhomboid_dom"/>
</dbReference>
<dbReference type="Gene3D" id="1.20.1540.10">
    <property type="entry name" value="Rhomboid-like"/>
    <property type="match status" value="1"/>
</dbReference>
<feature type="transmembrane region" description="Helical" evidence="8">
    <location>
        <begin position="12"/>
        <end position="35"/>
    </location>
</feature>
<reference evidence="10" key="1">
    <citation type="submission" date="2019-02" db="EMBL/GenBank/DDBJ databases">
        <authorList>
            <person name="Gruber-Vodicka R. H."/>
            <person name="Seah K. B. B."/>
        </authorList>
    </citation>
    <scope>NUCLEOTIDE SEQUENCE</scope>
    <source>
        <strain evidence="10">BECK_DK47</strain>
    </source>
</reference>
<dbReference type="GO" id="GO:0004252">
    <property type="term" value="F:serine-type endopeptidase activity"/>
    <property type="evidence" value="ECO:0007669"/>
    <property type="project" value="InterPro"/>
</dbReference>
<keyword evidence="5" id="KW-0378">Hydrolase</keyword>
<evidence type="ECO:0000256" key="8">
    <source>
        <dbReference type="SAM" id="Phobius"/>
    </source>
</evidence>
<evidence type="ECO:0000256" key="1">
    <source>
        <dbReference type="ARBA" id="ARBA00004141"/>
    </source>
</evidence>
<dbReference type="SUPFAM" id="SSF144091">
    <property type="entry name" value="Rhomboid-like"/>
    <property type="match status" value="1"/>
</dbReference>
<sequence>MPNTLLSSRFGPVIAFVVFIWLVEIVNFLIGHRLTVFGILPRTPQGLMGIPLSPFLHAGLLHTAFNTVPLLVLGALVSLRGARTYWMASLLIIVIGGAGVWLLGRPSFHVGASGLVFGYFGFLVSRGWYDRRMTSLAVAIVTVLLYGGLIFGILPTRWTVSWEGHLFGLLAGIIAARVLSR</sequence>
<dbReference type="InterPro" id="IPR035952">
    <property type="entry name" value="Rhomboid-like_sf"/>
</dbReference>
<gene>
    <name evidence="10" type="ORF">BECKDK2373B_GA0170837_11414</name>
</gene>
<keyword evidence="6 8" id="KW-1133">Transmembrane helix</keyword>
<evidence type="ECO:0000313" key="10">
    <source>
        <dbReference type="EMBL" id="VFJ64819.1"/>
    </source>
</evidence>
<feature type="transmembrane region" description="Helical" evidence="8">
    <location>
        <begin position="136"/>
        <end position="154"/>
    </location>
</feature>
<dbReference type="GO" id="GO:0006508">
    <property type="term" value="P:proteolysis"/>
    <property type="evidence" value="ECO:0007669"/>
    <property type="project" value="UniProtKB-KW"/>
</dbReference>
<evidence type="ECO:0000259" key="9">
    <source>
        <dbReference type="Pfam" id="PF01694"/>
    </source>
</evidence>
<keyword evidence="4 8" id="KW-0812">Transmembrane</keyword>
<proteinExistence type="inferred from homology"/>
<evidence type="ECO:0000256" key="4">
    <source>
        <dbReference type="ARBA" id="ARBA00022692"/>
    </source>
</evidence>
<feature type="transmembrane region" description="Helical" evidence="8">
    <location>
        <begin position="160"/>
        <end position="179"/>
    </location>
</feature>
<comment type="similarity">
    <text evidence="2">Belongs to the peptidase S54 family.</text>
</comment>
<dbReference type="PANTHER" id="PTHR43066:SF1">
    <property type="entry name" value="RHOMBOID PROTEIN 2"/>
    <property type="match status" value="1"/>
</dbReference>
<feature type="domain" description="Peptidase S54 rhomboid" evidence="9">
    <location>
        <begin position="52"/>
        <end position="180"/>
    </location>
</feature>
<evidence type="ECO:0000256" key="7">
    <source>
        <dbReference type="ARBA" id="ARBA00023136"/>
    </source>
</evidence>
<evidence type="ECO:0000256" key="3">
    <source>
        <dbReference type="ARBA" id="ARBA00022670"/>
    </source>
</evidence>
<evidence type="ECO:0000256" key="6">
    <source>
        <dbReference type="ARBA" id="ARBA00022989"/>
    </source>
</evidence>
<evidence type="ECO:0000256" key="2">
    <source>
        <dbReference type="ARBA" id="ARBA00009045"/>
    </source>
</evidence>
<keyword evidence="7 8" id="KW-0472">Membrane</keyword>
<organism evidence="10">
    <name type="scientific">Candidatus Kentrum sp. DK</name>
    <dbReference type="NCBI Taxonomy" id="2126562"/>
    <lineage>
        <taxon>Bacteria</taxon>
        <taxon>Pseudomonadati</taxon>
        <taxon>Pseudomonadota</taxon>
        <taxon>Gammaproteobacteria</taxon>
        <taxon>Candidatus Kentrum</taxon>
    </lineage>
</organism>
<name>A0A450TCX3_9GAMM</name>
<feature type="transmembrane region" description="Helical" evidence="8">
    <location>
        <begin position="55"/>
        <end position="77"/>
    </location>
</feature>
<accession>A0A450TCX3</accession>
<feature type="transmembrane region" description="Helical" evidence="8">
    <location>
        <begin position="110"/>
        <end position="129"/>
    </location>
</feature>
<feature type="transmembrane region" description="Helical" evidence="8">
    <location>
        <begin position="84"/>
        <end position="104"/>
    </location>
</feature>
<keyword evidence="3" id="KW-0645">Protease</keyword>
<dbReference type="PANTHER" id="PTHR43066">
    <property type="entry name" value="RHOMBOID-RELATED PROTEIN"/>
    <property type="match status" value="1"/>
</dbReference>
<comment type="subcellular location">
    <subcellularLocation>
        <location evidence="1">Membrane</location>
        <topology evidence="1">Multi-pass membrane protein</topology>
    </subcellularLocation>
</comment>
<protein>
    <submittedName>
        <fullName evidence="10">Rhomboid family protein</fullName>
    </submittedName>
</protein>